<dbReference type="InterPro" id="IPR002347">
    <property type="entry name" value="SDR_fam"/>
</dbReference>
<dbReference type="SUPFAM" id="SSF51735">
    <property type="entry name" value="NAD(P)-binding Rossmann-fold domains"/>
    <property type="match status" value="1"/>
</dbReference>
<dbReference type="AlphaFoldDB" id="A0A1J0W2J4"/>
<dbReference type="PANTHER" id="PTHR44656:SF7">
    <property type="entry name" value="DEHYDROGENASE_REDUCTASE SDR FAMILY MEMBER 12"/>
    <property type="match status" value="1"/>
</dbReference>
<dbReference type="Proteomes" id="UP000183810">
    <property type="component" value="Chromosome"/>
</dbReference>
<dbReference type="KEGG" id="nsl:BOX37_17400"/>
<gene>
    <name evidence="1" type="ORF">BOX37_17400</name>
</gene>
<name>A0A1J0W2J4_9NOCA</name>
<keyword evidence="2" id="KW-1185">Reference proteome</keyword>
<dbReference type="PRINTS" id="PR00081">
    <property type="entry name" value="GDHRDH"/>
</dbReference>
<proteinExistence type="predicted"/>
<evidence type="ECO:0000313" key="2">
    <source>
        <dbReference type="Proteomes" id="UP000183810"/>
    </source>
</evidence>
<protein>
    <submittedName>
        <fullName evidence="1">Dehydrogenase</fullName>
    </submittedName>
</protein>
<dbReference type="InterPro" id="IPR052992">
    <property type="entry name" value="SDR_member_12"/>
</dbReference>
<dbReference type="PANTHER" id="PTHR44656">
    <property type="entry name" value="DEHYDROGENASE/REDUCTASE SDR FAMILY MEMBER 12"/>
    <property type="match status" value="1"/>
</dbReference>
<dbReference type="EMBL" id="CP018082">
    <property type="protein sequence ID" value="APE38441.1"/>
    <property type="molecule type" value="Genomic_DNA"/>
</dbReference>
<dbReference type="Gene3D" id="3.40.50.720">
    <property type="entry name" value="NAD(P)-binding Rossmann-like Domain"/>
    <property type="match status" value="1"/>
</dbReference>
<dbReference type="RefSeq" id="WP_071931608.1">
    <property type="nucleotide sequence ID" value="NZ_CP018082.1"/>
</dbReference>
<sequence length="320" mass="34587">MTDHLPTHLDTALDRSVVLGYSRIGFRLRSRAWSPLPPQALKGRNALVTGANSGIGKAIATGLADLGATVTLAVRDTTRGDAAAAEIVAAVPEAAIGVQRCDVADLADVRRFAADFLERTDRLDVLIHNAGVMPSSRTESEQGHELCLATHVLGPILLNELLSPALARAAGAQVILMSSGGMYTQALHLDDLEYRADDYRGATAYARSKRMQVALTPVLADRYAEDGISVSSMHPGWVDTPGVATSLPRFRTLTRPLLRSPAEGADTAIWLAATEGLPAGRFWHDRQIRPEHYLRRTHEKPTDRDSLWQFCAAATGVTLR</sequence>
<organism evidence="1 2">
    <name type="scientific">Nocardia mangyaensis</name>
    <dbReference type="NCBI Taxonomy" id="2213200"/>
    <lineage>
        <taxon>Bacteria</taxon>
        <taxon>Bacillati</taxon>
        <taxon>Actinomycetota</taxon>
        <taxon>Actinomycetes</taxon>
        <taxon>Mycobacteriales</taxon>
        <taxon>Nocardiaceae</taxon>
        <taxon>Nocardia</taxon>
    </lineage>
</organism>
<dbReference type="OrthoDB" id="3772961at2"/>
<dbReference type="Pfam" id="PF00106">
    <property type="entry name" value="adh_short"/>
    <property type="match status" value="1"/>
</dbReference>
<accession>A0A1J0W2J4</accession>
<reference evidence="1" key="1">
    <citation type="submission" date="2016-11" db="EMBL/GenBank/DDBJ databases">
        <authorList>
            <person name="Jaros S."/>
            <person name="Januszkiewicz K."/>
            <person name="Wedrychowicz H."/>
        </authorList>
    </citation>
    <scope>NUCLEOTIDE SEQUENCE [LARGE SCALE GENOMIC DNA]</scope>
    <source>
        <strain evidence="1">Y48</strain>
    </source>
</reference>
<dbReference type="InterPro" id="IPR036291">
    <property type="entry name" value="NAD(P)-bd_dom_sf"/>
</dbReference>
<evidence type="ECO:0000313" key="1">
    <source>
        <dbReference type="EMBL" id="APE38441.1"/>
    </source>
</evidence>